<accession>A0A8H2VKJ8</accession>
<dbReference type="PANTHER" id="PTHR36978">
    <property type="entry name" value="P-LOOP CONTAINING NUCLEOTIDE TRIPHOSPHATE HYDROLASE"/>
    <property type="match status" value="1"/>
</dbReference>
<evidence type="ECO:0000313" key="1">
    <source>
        <dbReference type="EMBL" id="CAD6439339.1"/>
    </source>
</evidence>
<dbReference type="OrthoDB" id="408152at2759"/>
<protein>
    <submittedName>
        <fullName evidence="1">010e0c8c-857a-489b-810b-765f1616da86</fullName>
    </submittedName>
</protein>
<name>A0A8H2VKJ8_9HELO</name>
<dbReference type="Gene3D" id="3.40.50.300">
    <property type="entry name" value="P-loop containing nucleotide triphosphate hydrolases"/>
    <property type="match status" value="1"/>
</dbReference>
<dbReference type="Proteomes" id="UP000624404">
    <property type="component" value="Unassembled WGS sequence"/>
</dbReference>
<keyword evidence="2" id="KW-1185">Reference proteome</keyword>
<dbReference type="SUPFAM" id="SSF52540">
    <property type="entry name" value="P-loop containing nucleoside triphosphate hydrolases"/>
    <property type="match status" value="1"/>
</dbReference>
<organism evidence="1 2">
    <name type="scientific">Sclerotinia trifoliorum</name>
    <dbReference type="NCBI Taxonomy" id="28548"/>
    <lineage>
        <taxon>Eukaryota</taxon>
        <taxon>Fungi</taxon>
        <taxon>Dikarya</taxon>
        <taxon>Ascomycota</taxon>
        <taxon>Pezizomycotina</taxon>
        <taxon>Leotiomycetes</taxon>
        <taxon>Helotiales</taxon>
        <taxon>Sclerotiniaceae</taxon>
        <taxon>Sclerotinia</taxon>
    </lineage>
</organism>
<dbReference type="Pfam" id="PF17784">
    <property type="entry name" value="Sulfotransfer_4"/>
    <property type="match status" value="1"/>
</dbReference>
<proteinExistence type="predicted"/>
<evidence type="ECO:0000313" key="2">
    <source>
        <dbReference type="Proteomes" id="UP000624404"/>
    </source>
</evidence>
<dbReference type="InterPro" id="IPR027417">
    <property type="entry name" value="P-loop_NTPase"/>
</dbReference>
<gene>
    <name evidence="1" type="ORF">SCLTRI_LOCUS165</name>
</gene>
<dbReference type="PANTHER" id="PTHR36978:SF4">
    <property type="entry name" value="P-LOOP CONTAINING NUCLEOSIDE TRIPHOSPHATE HYDROLASE PROTEIN"/>
    <property type="match status" value="1"/>
</dbReference>
<reference evidence="1" key="1">
    <citation type="submission" date="2020-10" db="EMBL/GenBank/DDBJ databases">
        <authorList>
            <person name="Kusch S."/>
        </authorList>
    </citation>
    <scope>NUCLEOTIDE SEQUENCE</scope>
    <source>
        <strain evidence="1">SwB9</strain>
    </source>
</reference>
<dbReference type="InterPro" id="IPR040632">
    <property type="entry name" value="Sulfotransfer_4"/>
</dbReference>
<sequence>MANSRLYTPKPITDIFTGDTDINRRDCRRKVPMKVLILGLGRTGTASMRAAMRELGYVDTYHMMSASIENPPDCLLWRDAFDAKYHNGPAFTRADWDQLLGHCQAVCDWPAVAFAPELIAAYPEAKIILTNRDVDSWHASTLKTVNWRVNDWELEKLKGWDWAASMYKPMLQEFFDCFFEGDFENKGKQIYTQHYENVRSIVKAMGPAGEGKLLEYKITDGWEKLCDFLGEAVPKDRTFPKVNDNNDFVDRSKWRNRSASKLQRPSYGRVLCSGLGEKTEKNFGNSRNWITA</sequence>
<dbReference type="EMBL" id="CAJHIA010000002">
    <property type="protein sequence ID" value="CAD6439339.1"/>
    <property type="molecule type" value="Genomic_DNA"/>
</dbReference>
<comment type="caution">
    <text evidence="1">The sequence shown here is derived from an EMBL/GenBank/DDBJ whole genome shotgun (WGS) entry which is preliminary data.</text>
</comment>
<dbReference type="AlphaFoldDB" id="A0A8H2VKJ8"/>